<reference evidence="5 7" key="1">
    <citation type="journal article" date="2015" name="Biotechnol. Bioeng.">
        <title>Genome sequence and phenotypic characterization of Caulobacter segnis.</title>
        <authorList>
            <person name="Patel S."/>
            <person name="Fletcher B."/>
            <person name="Scott D.C."/>
            <person name="Ely B."/>
        </authorList>
    </citation>
    <scope>NUCLEOTIDE SEQUENCE [LARGE SCALE GENOMIC DNA]</scope>
    <source>
        <strain evidence="5 7">PS02</strain>
    </source>
</reference>
<dbReference type="CDD" id="cd01948">
    <property type="entry name" value="EAL"/>
    <property type="match status" value="1"/>
</dbReference>
<dbReference type="PANTHER" id="PTHR44757">
    <property type="entry name" value="DIGUANYLATE CYCLASE DGCP"/>
    <property type="match status" value="1"/>
</dbReference>
<dbReference type="GO" id="GO:0071111">
    <property type="term" value="F:cyclic-guanylate-specific phosphodiesterase activity"/>
    <property type="evidence" value="ECO:0007669"/>
    <property type="project" value="UniProtKB-EC"/>
</dbReference>
<dbReference type="CDD" id="cd01949">
    <property type="entry name" value="GGDEF"/>
    <property type="match status" value="1"/>
</dbReference>
<protein>
    <submittedName>
        <fullName evidence="5">Cyclic di-GMP phosphodiesterase Gmr</fullName>
        <ecNumber evidence="5">3.1.4.52</ecNumber>
    </submittedName>
</protein>
<name>A0A166TT86_9CLOT</name>
<dbReference type="InterPro" id="IPR000700">
    <property type="entry name" value="PAS-assoc_C"/>
</dbReference>
<evidence type="ECO:0000313" key="7">
    <source>
        <dbReference type="Proteomes" id="UP000077384"/>
    </source>
</evidence>
<reference evidence="6 8" key="2">
    <citation type="journal article" date="2016" name="Front. Microbiol.">
        <title>Industrial Acetogenic Biocatalysts: A Comparative Metabolic and Genomic Analysis.</title>
        <authorList>
            <person name="Bengelsdorf F."/>
            <person name="Poehlein A."/>
            <person name="Sonja S."/>
            <person name="Erz C."/>
            <person name="Hummel T."/>
            <person name="Hoffmeister S."/>
            <person name="Daniel R."/>
            <person name="Durre P."/>
        </authorList>
    </citation>
    <scope>NUCLEOTIDE SEQUENCE [LARGE SCALE GENOMIC DNA]</scope>
    <source>
        <strain evidence="6 8">PTA-10522</strain>
    </source>
</reference>
<dbReference type="InterPro" id="IPR001633">
    <property type="entry name" value="EAL_dom"/>
</dbReference>
<dbReference type="PANTHER" id="PTHR44757:SF2">
    <property type="entry name" value="BIOFILM ARCHITECTURE MAINTENANCE PROTEIN MBAA"/>
    <property type="match status" value="1"/>
</dbReference>
<keyword evidence="8" id="KW-1185">Reference proteome</keyword>
<dbReference type="SUPFAM" id="SSF55073">
    <property type="entry name" value="Nucleotide cyclase"/>
    <property type="match status" value="1"/>
</dbReference>
<dbReference type="PROSITE" id="PS50113">
    <property type="entry name" value="PAC"/>
    <property type="match status" value="1"/>
</dbReference>
<dbReference type="SMART" id="SM00267">
    <property type="entry name" value="GGDEF"/>
    <property type="match status" value="1"/>
</dbReference>
<dbReference type="SMART" id="SM00052">
    <property type="entry name" value="EAL"/>
    <property type="match status" value="1"/>
</dbReference>
<evidence type="ECO:0000259" key="3">
    <source>
        <dbReference type="PROSITE" id="PS50883"/>
    </source>
</evidence>
<accession>A0A166TT86</accession>
<dbReference type="Proteomes" id="UP000093694">
    <property type="component" value="Unassembled WGS sequence"/>
</dbReference>
<dbReference type="InterPro" id="IPR035965">
    <property type="entry name" value="PAS-like_dom_sf"/>
</dbReference>
<evidence type="ECO:0000313" key="8">
    <source>
        <dbReference type="Proteomes" id="UP000093694"/>
    </source>
</evidence>
<keyword evidence="5" id="KW-0378">Hydrolase</keyword>
<comment type="caution">
    <text evidence="5">The sequence shown here is derived from an EMBL/GenBank/DDBJ whole genome shotgun (WGS) entry which is preliminary data.</text>
</comment>
<dbReference type="SUPFAM" id="SSF55785">
    <property type="entry name" value="PYP-like sensor domain (PAS domain)"/>
    <property type="match status" value="1"/>
</dbReference>
<evidence type="ECO:0000313" key="6">
    <source>
        <dbReference type="EMBL" id="OBR96620.1"/>
    </source>
</evidence>
<feature type="domain" description="EAL" evidence="3">
    <location>
        <begin position="361"/>
        <end position="615"/>
    </location>
</feature>
<evidence type="ECO:0000259" key="4">
    <source>
        <dbReference type="PROSITE" id="PS50887"/>
    </source>
</evidence>
<keyword evidence="1" id="KW-1133">Transmembrane helix</keyword>
<dbReference type="Gene3D" id="3.20.20.450">
    <property type="entry name" value="EAL domain"/>
    <property type="match status" value="1"/>
</dbReference>
<dbReference type="InterPro" id="IPR043128">
    <property type="entry name" value="Rev_trsase/Diguanyl_cyclase"/>
</dbReference>
<sequence length="622" mass="71499">MVSTLEKELFSIIENLKIAGYVSFYSRYKTVFFIAVIIVAVLLSFVIIFYINIKKRNLMEQRYKLAAESSNIAIWEYDIEKNNFFASDKWKEITGYKVSKNDNLKIILEKLLPDENKKIMLNYLENHLAGITPFYECEFKLTTKGGKKKWIFIRAKALRNAKGKALKIAGYVTDITEQKLIQDKNKYLGYYDSLTDLPNRKMFQDKLNKVLKSSSENDKKGALLFIDVDNFKRVNDTLGHQCGDKLLQYVANTLKNIMEEDNTVFRLGGDEFLIIQHDIKDKNDIVKVCNKIIFAFKAPFKINENLIHISASIGISMYPQDGTTADSLLKNSDIAMYKAKDSCKGIYKFYNRRMSYEVSRKAELEEGLRTALENNQFQLYYQPEIDCKTGKIKAMEALLRWKVGENEFVSPIEFIPVAKDTSLIVPIGKWVLETACKQHKQWLDKGYDFGIISINVSKVQLQHPSFFKMVKTVLHESNLPPELLEIEITESEVMQSLQSNIAALEKLRRLGISIALDDFGTGYSSLNYLRLLPINTLKIDKFFINRIHLNSKDCSVVDGIINLSHKMNISVVAEGVEFVKQFQILRSMNCNKVEGYLFSKPMPVENIESVVYSIGKFNNMLV</sequence>
<dbReference type="InterPro" id="IPR029787">
    <property type="entry name" value="Nucleotide_cyclase"/>
</dbReference>
<organism evidence="5 7">
    <name type="scientific">Clostridium coskatii</name>
    <dbReference type="NCBI Taxonomy" id="1705578"/>
    <lineage>
        <taxon>Bacteria</taxon>
        <taxon>Bacillati</taxon>
        <taxon>Bacillota</taxon>
        <taxon>Clostridia</taxon>
        <taxon>Eubacteriales</taxon>
        <taxon>Clostridiaceae</taxon>
        <taxon>Clostridium</taxon>
    </lineage>
</organism>
<dbReference type="Gene3D" id="3.30.70.270">
    <property type="match status" value="1"/>
</dbReference>
<dbReference type="InterPro" id="IPR013655">
    <property type="entry name" value="PAS_fold_3"/>
</dbReference>
<dbReference type="Pfam" id="PF08447">
    <property type="entry name" value="PAS_3"/>
    <property type="match status" value="1"/>
</dbReference>
<dbReference type="PROSITE" id="PS50887">
    <property type="entry name" value="GGDEF"/>
    <property type="match status" value="1"/>
</dbReference>
<dbReference type="EMBL" id="LITQ01000008">
    <property type="protein sequence ID" value="OAA94058.1"/>
    <property type="molecule type" value="Genomic_DNA"/>
</dbReference>
<feature type="domain" description="PAC" evidence="2">
    <location>
        <begin position="135"/>
        <end position="187"/>
    </location>
</feature>
<keyword evidence="1" id="KW-0812">Transmembrane</keyword>
<dbReference type="SMART" id="SM00086">
    <property type="entry name" value="PAC"/>
    <property type="match status" value="1"/>
</dbReference>
<gene>
    <name evidence="5" type="primary">gmr_3</name>
    <name evidence="6" type="synonym">gmr_2</name>
    <name evidence="6" type="ORF">CLCOS_07820</name>
    <name evidence="5" type="ORF">WX73_03628</name>
</gene>
<dbReference type="RefSeq" id="WP_063600454.1">
    <property type="nucleotide sequence ID" value="NZ_LITQ01000008.1"/>
</dbReference>
<evidence type="ECO:0000256" key="1">
    <source>
        <dbReference type="SAM" id="Phobius"/>
    </source>
</evidence>
<dbReference type="EC" id="3.1.4.52" evidence="5"/>
<dbReference type="InterPro" id="IPR001610">
    <property type="entry name" value="PAC"/>
</dbReference>
<dbReference type="EMBL" id="LROR01000032">
    <property type="protein sequence ID" value="OBR96620.1"/>
    <property type="molecule type" value="Genomic_DNA"/>
</dbReference>
<keyword evidence="1" id="KW-0472">Membrane</keyword>
<feature type="domain" description="GGDEF" evidence="4">
    <location>
        <begin position="219"/>
        <end position="352"/>
    </location>
</feature>
<feature type="transmembrane region" description="Helical" evidence="1">
    <location>
        <begin position="31"/>
        <end position="53"/>
    </location>
</feature>
<dbReference type="SUPFAM" id="SSF141868">
    <property type="entry name" value="EAL domain-like"/>
    <property type="match status" value="1"/>
</dbReference>
<dbReference type="AlphaFoldDB" id="A0A166TT86"/>
<dbReference type="NCBIfam" id="TIGR00229">
    <property type="entry name" value="sensory_box"/>
    <property type="match status" value="1"/>
</dbReference>
<dbReference type="InterPro" id="IPR000160">
    <property type="entry name" value="GGDEF_dom"/>
</dbReference>
<dbReference type="InterPro" id="IPR052155">
    <property type="entry name" value="Biofilm_reg_signaling"/>
</dbReference>
<dbReference type="PATRIC" id="fig|1705578.3.peg.3621"/>
<dbReference type="Pfam" id="PF00563">
    <property type="entry name" value="EAL"/>
    <property type="match status" value="1"/>
</dbReference>
<dbReference type="Gene3D" id="3.30.450.20">
    <property type="entry name" value="PAS domain"/>
    <property type="match status" value="1"/>
</dbReference>
<dbReference type="NCBIfam" id="TIGR00254">
    <property type="entry name" value="GGDEF"/>
    <property type="match status" value="1"/>
</dbReference>
<dbReference type="InterPro" id="IPR035919">
    <property type="entry name" value="EAL_sf"/>
</dbReference>
<dbReference type="Pfam" id="PF00990">
    <property type="entry name" value="GGDEF"/>
    <property type="match status" value="1"/>
</dbReference>
<proteinExistence type="predicted"/>
<dbReference type="Proteomes" id="UP000077384">
    <property type="component" value="Unassembled WGS sequence"/>
</dbReference>
<dbReference type="InterPro" id="IPR000014">
    <property type="entry name" value="PAS"/>
</dbReference>
<evidence type="ECO:0000313" key="5">
    <source>
        <dbReference type="EMBL" id="OAA94058.1"/>
    </source>
</evidence>
<dbReference type="PROSITE" id="PS50883">
    <property type="entry name" value="EAL"/>
    <property type="match status" value="1"/>
</dbReference>
<evidence type="ECO:0000259" key="2">
    <source>
        <dbReference type="PROSITE" id="PS50113"/>
    </source>
</evidence>